<accession>A0A6J4RJP3</accession>
<organism evidence="2">
    <name type="scientific">uncultured Solirubrobacteraceae bacterium</name>
    <dbReference type="NCBI Taxonomy" id="1162706"/>
    <lineage>
        <taxon>Bacteria</taxon>
        <taxon>Bacillati</taxon>
        <taxon>Actinomycetota</taxon>
        <taxon>Thermoleophilia</taxon>
        <taxon>Solirubrobacterales</taxon>
        <taxon>Solirubrobacteraceae</taxon>
        <taxon>environmental samples</taxon>
    </lineage>
</organism>
<dbReference type="AlphaFoldDB" id="A0A6J4RJP3"/>
<reference evidence="2" key="1">
    <citation type="submission" date="2020-02" db="EMBL/GenBank/DDBJ databases">
        <authorList>
            <person name="Meier V. D."/>
        </authorList>
    </citation>
    <scope>NUCLEOTIDE SEQUENCE</scope>
    <source>
        <strain evidence="2">AVDCRST_MAG30</strain>
    </source>
</reference>
<evidence type="ECO:0000313" key="2">
    <source>
        <dbReference type="EMBL" id="CAA9475438.1"/>
    </source>
</evidence>
<sequence length="204" mass="22300">MPPPTRAQHVLIRLPDGDSDLQARVDAADEDTLTLVLASPPEDGDLRDRHAIVEYTTPLGVYRLSGELSTGPEDGEADVVHLRRDGHQDVVQRRDFKRVDAVMPIQVMLSEPVRGALKTTTLNISGGGLLVQDPLGLEPGTTVDITLDIARGTAPIRAIGRVVRAVAPDEKGIQIEGIAAEDRERLVRYVTERERLALRISRGR</sequence>
<evidence type="ECO:0000259" key="1">
    <source>
        <dbReference type="Pfam" id="PF07238"/>
    </source>
</evidence>
<proteinExistence type="predicted"/>
<dbReference type="Pfam" id="PF07238">
    <property type="entry name" value="PilZ"/>
    <property type="match status" value="1"/>
</dbReference>
<dbReference type="EMBL" id="CADCVS010000072">
    <property type="protein sequence ID" value="CAA9475438.1"/>
    <property type="molecule type" value="Genomic_DNA"/>
</dbReference>
<dbReference type="GO" id="GO:0035438">
    <property type="term" value="F:cyclic-di-GMP binding"/>
    <property type="evidence" value="ECO:0007669"/>
    <property type="project" value="InterPro"/>
</dbReference>
<dbReference type="InterPro" id="IPR009875">
    <property type="entry name" value="PilZ_domain"/>
</dbReference>
<feature type="domain" description="PilZ" evidence="1">
    <location>
        <begin position="92"/>
        <end position="191"/>
    </location>
</feature>
<name>A0A6J4RJP3_9ACTN</name>
<dbReference type="SUPFAM" id="SSF141371">
    <property type="entry name" value="PilZ domain-like"/>
    <property type="match status" value="1"/>
</dbReference>
<protein>
    <recommendedName>
        <fullName evidence="1">PilZ domain-containing protein</fullName>
    </recommendedName>
</protein>
<gene>
    <name evidence="2" type="ORF">AVDCRST_MAG30-424</name>
</gene>
<dbReference type="Gene3D" id="2.40.10.220">
    <property type="entry name" value="predicted glycosyltransferase like domains"/>
    <property type="match status" value="1"/>
</dbReference>